<evidence type="ECO:0000313" key="1">
    <source>
        <dbReference type="EMBL" id="KIN99706.1"/>
    </source>
</evidence>
<dbReference type="HOGENOM" id="CLU_2387079_0_0_1"/>
<sequence length="94" mass="10520">MEPAVFRIGISIIMQNASFSTVNSSSALDVQNSGRLDRFLTFSPSCAFRRFSGMPARLVSVNDRKVDRFGCALIPGCRLLRNTSRWMILTALLY</sequence>
<reference evidence="1 2" key="1">
    <citation type="submission" date="2014-04" db="EMBL/GenBank/DDBJ databases">
        <authorList>
            <consortium name="DOE Joint Genome Institute"/>
            <person name="Kuo A."/>
            <person name="Kohler A."/>
            <person name="Costa M.D."/>
            <person name="Nagy L.G."/>
            <person name="Floudas D."/>
            <person name="Copeland A."/>
            <person name="Barry K.W."/>
            <person name="Cichocki N."/>
            <person name="Veneault-Fourrey C."/>
            <person name="LaButti K."/>
            <person name="Lindquist E.A."/>
            <person name="Lipzen A."/>
            <person name="Lundell T."/>
            <person name="Morin E."/>
            <person name="Murat C."/>
            <person name="Sun H."/>
            <person name="Tunlid A."/>
            <person name="Henrissat B."/>
            <person name="Grigoriev I.V."/>
            <person name="Hibbett D.S."/>
            <person name="Martin F."/>
            <person name="Nordberg H.P."/>
            <person name="Cantor M.N."/>
            <person name="Hua S.X."/>
        </authorList>
    </citation>
    <scope>NUCLEOTIDE SEQUENCE [LARGE SCALE GENOMIC DNA]</scope>
    <source>
        <strain evidence="1 2">Marx 270</strain>
    </source>
</reference>
<dbReference type="InParanoid" id="A0A0C3JQC3"/>
<dbReference type="Proteomes" id="UP000054217">
    <property type="component" value="Unassembled WGS sequence"/>
</dbReference>
<accession>A0A0C3JQC3</accession>
<name>A0A0C3JQC3_PISTI</name>
<dbReference type="EMBL" id="KN832002">
    <property type="protein sequence ID" value="KIN99706.1"/>
    <property type="molecule type" value="Genomic_DNA"/>
</dbReference>
<proteinExistence type="predicted"/>
<evidence type="ECO:0000313" key="2">
    <source>
        <dbReference type="Proteomes" id="UP000054217"/>
    </source>
</evidence>
<keyword evidence="2" id="KW-1185">Reference proteome</keyword>
<organism evidence="1 2">
    <name type="scientific">Pisolithus tinctorius Marx 270</name>
    <dbReference type="NCBI Taxonomy" id="870435"/>
    <lineage>
        <taxon>Eukaryota</taxon>
        <taxon>Fungi</taxon>
        <taxon>Dikarya</taxon>
        <taxon>Basidiomycota</taxon>
        <taxon>Agaricomycotina</taxon>
        <taxon>Agaricomycetes</taxon>
        <taxon>Agaricomycetidae</taxon>
        <taxon>Boletales</taxon>
        <taxon>Sclerodermatineae</taxon>
        <taxon>Pisolithaceae</taxon>
        <taxon>Pisolithus</taxon>
    </lineage>
</organism>
<reference evidence="2" key="2">
    <citation type="submission" date="2015-01" db="EMBL/GenBank/DDBJ databases">
        <title>Evolutionary Origins and Diversification of the Mycorrhizal Mutualists.</title>
        <authorList>
            <consortium name="DOE Joint Genome Institute"/>
            <consortium name="Mycorrhizal Genomics Consortium"/>
            <person name="Kohler A."/>
            <person name="Kuo A."/>
            <person name="Nagy L.G."/>
            <person name="Floudas D."/>
            <person name="Copeland A."/>
            <person name="Barry K.W."/>
            <person name="Cichocki N."/>
            <person name="Veneault-Fourrey C."/>
            <person name="LaButti K."/>
            <person name="Lindquist E.A."/>
            <person name="Lipzen A."/>
            <person name="Lundell T."/>
            <person name="Morin E."/>
            <person name="Murat C."/>
            <person name="Riley R."/>
            <person name="Ohm R."/>
            <person name="Sun H."/>
            <person name="Tunlid A."/>
            <person name="Henrissat B."/>
            <person name="Grigoriev I.V."/>
            <person name="Hibbett D.S."/>
            <person name="Martin F."/>
        </authorList>
    </citation>
    <scope>NUCLEOTIDE SEQUENCE [LARGE SCALE GENOMIC DNA]</scope>
    <source>
        <strain evidence="2">Marx 270</strain>
    </source>
</reference>
<gene>
    <name evidence="1" type="ORF">M404DRAFT_781242</name>
</gene>
<protein>
    <submittedName>
        <fullName evidence="1">Uncharacterized protein</fullName>
    </submittedName>
</protein>
<dbReference type="AlphaFoldDB" id="A0A0C3JQC3"/>